<reference evidence="2 3" key="1">
    <citation type="submission" date="2021-03" db="EMBL/GenBank/DDBJ databases">
        <title>Sequencing the genomes of 1000 actinobacteria strains.</title>
        <authorList>
            <person name="Klenk H.-P."/>
        </authorList>
    </citation>
    <scope>NUCLEOTIDE SEQUENCE [LARGE SCALE GENOMIC DNA]</scope>
    <source>
        <strain evidence="2 3">DSM 46670</strain>
    </source>
</reference>
<keyword evidence="3" id="KW-1185">Reference proteome</keyword>
<dbReference type="RefSeq" id="WP_209638184.1">
    <property type="nucleotide sequence ID" value="NZ_JAGINW010000001.1"/>
</dbReference>
<protein>
    <recommendedName>
        <fullName evidence="1">Effector-associated domain-containing protein</fullName>
    </recommendedName>
</protein>
<comment type="caution">
    <text evidence="2">The sequence shown here is derived from an EMBL/GenBank/DDBJ whole genome shotgun (WGS) entry which is preliminary data.</text>
</comment>
<dbReference type="Pfam" id="PF19956">
    <property type="entry name" value="EAD2"/>
    <property type="match status" value="1"/>
</dbReference>
<dbReference type="InterPro" id="IPR045431">
    <property type="entry name" value="EAD2"/>
</dbReference>
<proteinExistence type="predicted"/>
<evidence type="ECO:0000259" key="1">
    <source>
        <dbReference type="Pfam" id="PF19956"/>
    </source>
</evidence>
<sequence>MTEYDNIDNLRDEADTEAYGRIVQDFSGLLDIEAGLSETVALAQQQLVRDDVASTIAIEAGLSAALRAMEARKPPAKRLPVEGIRTTQEGSASSIVQRAFVDAATTDEHSPEQILEGRRMSIVLVQMSEADRAAGWTSADLLLARRNLYGVLEYAFNEAAVPWLQCERYDRGDGLLVLVPEAITMTRLVSRLPHLVLAGLHAYNEHRQQTRGMRLHMAVHAGKLHYDEHGPASEALLHVFRLLDRRGALAVTHLSSPLVVVASEWFYANVIIHSQSANPDAYQSRGAKNGWIRAMGDEMSDVPRDRLTEVLLGVDPASQDGLMTFVDALLAIPVVGDTSSRIMLLESLRPEIADSVPYSVDARYHVLALVVTCMRYHNGLGELLAMIRNLEGRSMPVRKLDETIAQLVTTGSTIGEGS</sequence>
<dbReference type="Proteomes" id="UP001519332">
    <property type="component" value="Unassembled WGS sequence"/>
</dbReference>
<name>A0ABS4TDX3_9PSEU</name>
<accession>A0ABS4TDX3</accession>
<organism evidence="2 3">
    <name type="scientific">Kibdelosporangium banguiense</name>
    <dbReference type="NCBI Taxonomy" id="1365924"/>
    <lineage>
        <taxon>Bacteria</taxon>
        <taxon>Bacillati</taxon>
        <taxon>Actinomycetota</taxon>
        <taxon>Actinomycetes</taxon>
        <taxon>Pseudonocardiales</taxon>
        <taxon>Pseudonocardiaceae</taxon>
        <taxon>Kibdelosporangium</taxon>
    </lineage>
</organism>
<feature type="domain" description="Effector-associated" evidence="1">
    <location>
        <begin position="326"/>
        <end position="404"/>
    </location>
</feature>
<gene>
    <name evidence="2" type="ORF">JOF56_003008</name>
</gene>
<evidence type="ECO:0000313" key="3">
    <source>
        <dbReference type="Proteomes" id="UP001519332"/>
    </source>
</evidence>
<dbReference type="EMBL" id="JAGINW010000001">
    <property type="protein sequence ID" value="MBP2322623.1"/>
    <property type="molecule type" value="Genomic_DNA"/>
</dbReference>
<evidence type="ECO:0000313" key="2">
    <source>
        <dbReference type="EMBL" id="MBP2322623.1"/>
    </source>
</evidence>